<feature type="transmembrane region" description="Helical" evidence="1">
    <location>
        <begin position="220"/>
        <end position="240"/>
    </location>
</feature>
<dbReference type="Proteomes" id="UP000036426">
    <property type="component" value="Unassembled WGS sequence"/>
</dbReference>
<keyword evidence="1" id="KW-0472">Membrane</keyword>
<feature type="transmembrane region" description="Helical" evidence="1">
    <location>
        <begin position="314"/>
        <end position="334"/>
    </location>
</feature>
<dbReference type="InterPro" id="IPR050879">
    <property type="entry name" value="Acyltransferase_3"/>
</dbReference>
<organism evidence="3 4">
    <name type="scientific">Photobacterium aphoticum</name>
    <dbReference type="NCBI Taxonomy" id="754436"/>
    <lineage>
        <taxon>Bacteria</taxon>
        <taxon>Pseudomonadati</taxon>
        <taxon>Pseudomonadota</taxon>
        <taxon>Gammaproteobacteria</taxon>
        <taxon>Vibrionales</taxon>
        <taxon>Vibrionaceae</taxon>
        <taxon>Photobacterium</taxon>
    </lineage>
</organism>
<keyword evidence="1" id="KW-0812">Transmembrane</keyword>
<dbReference type="Pfam" id="PF01757">
    <property type="entry name" value="Acyl_transf_3"/>
    <property type="match status" value="1"/>
</dbReference>
<feature type="transmembrane region" description="Helical" evidence="1">
    <location>
        <begin position="196"/>
        <end position="214"/>
    </location>
</feature>
<dbReference type="RefSeq" id="WP_047873565.1">
    <property type="nucleotide sequence ID" value="NZ_BMYC01000001.1"/>
</dbReference>
<dbReference type="GO" id="GO:0016747">
    <property type="term" value="F:acyltransferase activity, transferring groups other than amino-acyl groups"/>
    <property type="evidence" value="ECO:0007669"/>
    <property type="project" value="InterPro"/>
</dbReference>
<feature type="transmembrane region" description="Helical" evidence="1">
    <location>
        <begin position="7"/>
        <end position="27"/>
    </location>
</feature>
<evidence type="ECO:0000259" key="2">
    <source>
        <dbReference type="Pfam" id="PF01757"/>
    </source>
</evidence>
<feature type="transmembrane region" description="Helical" evidence="1">
    <location>
        <begin position="165"/>
        <end position="184"/>
    </location>
</feature>
<evidence type="ECO:0000256" key="1">
    <source>
        <dbReference type="SAM" id="Phobius"/>
    </source>
</evidence>
<dbReference type="AlphaFoldDB" id="A0A0J1GQV7"/>
<keyword evidence="1" id="KW-1133">Transmembrane helix</keyword>
<dbReference type="PANTHER" id="PTHR23028">
    <property type="entry name" value="ACETYLTRANSFERASE"/>
    <property type="match status" value="1"/>
</dbReference>
<evidence type="ECO:0000313" key="4">
    <source>
        <dbReference type="Proteomes" id="UP000036426"/>
    </source>
</evidence>
<name>A0A0J1GQV7_9GAMM</name>
<reference evidence="3 4" key="1">
    <citation type="submission" date="2015-05" db="EMBL/GenBank/DDBJ databases">
        <title>Photobacterium galathea sp. nov.</title>
        <authorList>
            <person name="Machado H."/>
            <person name="Gram L."/>
        </authorList>
    </citation>
    <scope>NUCLEOTIDE SEQUENCE [LARGE SCALE GENOMIC DNA]</scope>
    <source>
        <strain evidence="3 4">DSM 25995</strain>
    </source>
</reference>
<accession>A0A0J1GQV7</accession>
<evidence type="ECO:0000313" key="3">
    <source>
        <dbReference type="EMBL" id="KLV02110.1"/>
    </source>
</evidence>
<gene>
    <name evidence="3" type="ORF">ABT58_07000</name>
</gene>
<feature type="transmembrane region" description="Helical" evidence="1">
    <location>
        <begin position="47"/>
        <end position="66"/>
    </location>
</feature>
<comment type="caution">
    <text evidence="3">The sequence shown here is derived from an EMBL/GenBank/DDBJ whole genome shotgun (WGS) entry which is preliminary data.</text>
</comment>
<dbReference type="PATRIC" id="fig|754436.4.peg.1494"/>
<dbReference type="InterPro" id="IPR002656">
    <property type="entry name" value="Acyl_transf_3_dom"/>
</dbReference>
<proteinExistence type="predicted"/>
<feature type="transmembrane region" description="Helical" evidence="1">
    <location>
        <begin position="98"/>
        <end position="115"/>
    </location>
</feature>
<feature type="transmembrane region" description="Helical" evidence="1">
    <location>
        <begin position="354"/>
        <end position="379"/>
    </location>
</feature>
<dbReference type="EMBL" id="LDOV01000010">
    <property type="protein sequence ID" value="KLV02110.1"/>
    <property type="molecule type" value="Genomic_DNA"/>
</dbReference>
<keyword evidence="4" id="KW-1185">Reference proteome</keyword>
<feature type="domain" description="Acyltransferase 3" evidence="2">
    <location>
        <begin position="11"/>
        <end position="367"/>
    </location>
</feature>
<protein>
    <recommendedName>
        <fullName evidence="2">Acyltransferase 3 domain-containing protein</fullName>
    </recommendedName>
</protein>
<sequence>MKNAIPILTPLRGIAALCVVFFHARLILFPQWMTPLQDYTHFIENSYLWVDLFFILSGFVMMQVYANAFSRDKENPASSPPSHALSWGQFMWLRFSRIYPLFFITLVVLIVWESVKSANGLGFYGGALFESWGVSGIPAFNGPFNRFDALLPNLFMLHGITETDLTWNISSWSLSVEWLSYMVFPFLVPLLLRKKLSYLTPLLFIAGLCVVNASKGTLDATGGVLALLRALSSFVLGAWLQTVTLSPRRQQFFNHDITLLVVMMLSLGLLHLPTYSYHNVIVVTSFALLVFVAAQQTERKSPVFLLLDNKITRFLGDISYSLYLWHAVLLLAGIEIAHHLMPETVARWYSQTSWFTAGIGALVFALVTIGLSALSYFYFEKPVMKWLRARMKKAPTSSSATA</sequence>
<feature type="transmembrane region" description="Helical" evidence="1">
    <location>
        <begin position="276"/>
        <end position="294"/>
    </location>
</feature>